<dbReference type="InterPro" id="IPR007358">
    <property type="entry name" value="Nucleoid_associated_NdpA"/>
</dbReference>
<dbReference type="OrthoDB" id="9153118at2"/>
<reference evidence="1 2" key="1">
    <citation type="submission" date="2018-06" db="EMBL/GenBank/DDBJ databases">
        <authorList>
            <consortium name="Pathogen Informatics"/>
            <person name="Doyle S."/>
        </authorList>
    </citation>
    <scope>NUCLEOTIDE SEQUENCE [LARGE SCALE GENOMIC DNA]</scope>
    <source>
        <strain evidence="1 2">NCTC11190</strain>
    </source>
</reference>
<evidence type="ECO:0000313" key="2">
    <source>
        <dbReference type="Proteomes" id="UP000255233"/>
    </source>
</evidence>
<gene>
    <name evidence="1" type="ORF">NCTC11190_00817</name>
</gene>
<sequence>MIYCDEAELELIALHQVGNKTNDDGIHISDSLLDISERVRELLAAYFTNPFSKEGTVAASEYYRLHHDSDIALNEVYSFVSKIFDAPPDRCGEIFYEQSVALARHLYEQSTHPKIKGGEFYVALLRGCIADGETVDAVGLFKSENKETFLRVWPQGGGFEIESQQGIDINRLDKGCLVFNTERENGCLVAVVDNTNRTEARYWMDEFLRVRQRQDDYYQTAATLALCKSFVTRQLPQQYEVSKADQADLLNKSVAFFKEKESFDLGEFAAEVIGQPEVIDSFKSYKEDYEKQHEMEIADRFEISAPAVKRQARGIKSVIKLDRNFHIYVHGDRQLIRKEFDDATGMHYYQLFFENET</sequence>
<organism evidence="1 2">
    <name type="scientific">Rikenella microfusus</name>
    <dbReference type="NCBI Taxonomy" id="28139"/>
    <lineage>
        <taxon>Bacteria</taxon>
        <taxon>Pseudomonadati</taxon>
        <taxon>Bacteroidota</taxon>
        <taxon>Bacteroidia</taxon>
        <taxon>Bacteroidales</taxon>
        <taxon>Rikenellaceae</taxon>
        <taxon>Rikenella</taxon>
    </lineage>
</organism>
<dbReference type="Proteomes" id="UP000255233">
    <property type="component" value="Unassembled WGS sequence"/>
</dbReference>
<dbReference type="GO" id="GO:0009295">
    <property type="term" value="C:nucleoid"/>
    <property type="evidence" value="ECO:0007669"/>
    <property type="project" value="InterPro"/>
</dbReference>
<dbReference type="EMBL" id="UGVL01000001">
    <property type="protein sequence ID" value="SUE33607.1"/>
    <property type="molecule type" value="Genomic_DNA"/>
</dbReference>
<accession>A0A379MRY2</accession>
<dbReference type="AlphaFoldDB" id="A0A379MRY2"/>
<name>A0A379MRY2_9BACT</name>
<evidence type="ECO:0000313" key="1">
    <source>
        <dbReference type="EMBL" id="SUE33607.1"/>
    </source>
</evidence>
<dbReference type="STRING" id="880526.GCA_000427365_00629"/>
<keyword evidence="2" id="KW-1185">Reference proteome</keyword>
<protein>
    <submittedName>
        <fullName evidence="1">37-kD nucleoid-associated bacterial protein</fullName>
    </submittedName>
</protein>
<proteinExistence type="predicted"/>
<dbReference type="RefSeq" id="WP_027290416.1">
    <property type="nucleotide sequence ID" value="NZ_UGVL01000001.1"/>
</dbReference>
<dbReference type="Pfam" id="PF04245">
    <property type="entry name" value="NA37"/>
    <property type="match status" value="1"/>
</dbReference>